<dbReference type="PANTHER" id="PTHR30469">
    <property type="entry name" value="MULTIDRUG RESISTANCE PROTEIN MDTA"/>
    <property type="match status" value="1"/>
</dbReference>
<evidence type="ECO:0000259" key="5">
    <source>
        <dbReference type="Pfam" id="PF25989"/>
    </source>
</evidence>
<dbReference type="Gene3D" id="2.40.50.100">
    <property type="match status" value="1"/>
</dbReference>
<dbReference type="InterPro" id="IPR058625">
    <property type="entry name" value="MdtA-like_BSH"/>
</dbReference>
<dbReference type="AlphaFoldDB" id="A0A7T7XP03"/>
<reference evidence="6" key="1">
    <citation type="submission" date="2021-01" db="EMBL/GenBank/DDBJ databases">
        <title>Description of Breznakiella homolactica.</title>
        <authorList>
            <person name="Song Y."/>
            <person name="Brune A."/>
        </authorList>
    </citation>
    <scope>NUCLEOTIDE SEQUENCE</scope>
    <source>
        <strain evidence="6">RmG30</strain>
    </source>
</reference>
<dbReference type="RefSeq" id="WP_215627173.1">
    <property type="nucleotide sequence ID" value="NZ_CP067089.2"/>
</dbReference>
<dbReference type="Pfam" id="PF25954">
    <property type="entry name" value="Beta-barrel_RND_2"/>
    <property type="match status" value="1"/>
</dbReference>
<comment type="similarity">
    <text evidence="1">Belongs to the membrane fusion protein (MFP) (TC 8.A.1) family.</text>
</comment>
<keyword evidence="7" id="KW-1185">Reference proteome</keyword>
<dbReference type="EMBL" id="CP067089">
    <property type="protein sequence ID" value="QQO09869.1"/>
    <property type="molecule type" value="Genomic_DNA"/>
</dbReference>
<dbReference type="Pfam" id="PF25917">
    <property type="entry name" value="BSH_RND"/>
    <property type="match status" value="1"/>
</dbReference>
<sequence>MSKKVIIIVLAAAAAAGLVFVPSILAGSDTGSDTTVNANVSMYSVRVDQAAEQTLQAYLEINGEIVPEQQVAVLPDAAGKVVSVKIDLGSEVRKGQIIAEIDPSKPGTSYALSPVYAPISGIVTAPPAAVGSTVTTASTIATVSAMKNFEIEALIPEREVGQLTEGLKARITLQAFPGEVFSATVIRVSPVVDPNSRTKKIILSFDVNDSRINPGMLARVKLNTRTYEDVVTVPAEAVINVRGSSYVYVMEGIDRVALREVEKGVSIDNTTEIKSGLSGGESVVIQGQQFLTNGAAVKVIGTRSQA</sequence>
<dbReference type="GO" id="GO:0015562">
    <property type="term" value="F:efflux transmembrane transporter activity"/>
    <property type="evidence" value="ECO:0007669"/>
    <property type="project" value="TreeGrafter"/>
</dbReference>
<protein>
    <submittedName>
        <fullName evidence="6">Efflux RND transporter periplasmic adaptor subunit</fullName>
    </submittedName>
</protein>
<organism evidence="6 7">
    <name type="scientific">Breznakiella homolactica</name>
    <dbReference type="NCBI Taxonomy" id="2798577"/>
    <lineage>
        <taxon>Bacteria</taxon>
        <taxon>Pseudomonadati</taxon>
        <taxon>Spirochaetota</taxon>
        <taxon>Spirochaetia</taxon>
        <taxon>Spirochaetales</taxon>
        <taxon>Breznakiellaceae</taxon>
        <taxon>Breznakiella</taxon>
    </lineage>
</organism>
<feature type="chain" id="PRO_5030726603" evidence="2">
    <location>
        <begin position="27"/>
        <end position="306"/>
    </location>
</feature>
<evidence type="ECO:0000259" key="4">
    <source>
        <dbReference type="Pfam" id="PF25954"/>
    </source>
</evidence>
<evidence type="ECO:0000256" key="2">
    <source>
        <dbReference type="SAM" id="SignalP"/>
    </source>
</evidence>
<dbReference type="InterPro" id="IPR058637">
    <property type="entry name" value="YknX-like_C"/>
</dbReference>
<dbReference type="Gene3D" id="2.40.30.170">
    <property type="match status" value="1"/>
</dbReference>
<dbReference type="Gene3D" id="2.40.420.20">
    <property type="match status" value="1"/>
</dbReference>
<dbReference type="Proteomes" id="UP000595917">
    <property type="component" value="Chromosome"/>
</dbReference>
<accession>A0A7T7XP03</accession>
<evidence type="ECO:0000259" key="3">
    <source>
        <dbReference type="Pfam" id="PF25917"/>
    </source>
</evidence>
<dbReference type="GO" id="GO:1990281">
    <property type="term" value="C:efflux pump complex"/>
    <property type="evidence" value="ECO:0007669"/>
    <property type="project" value="TreeGrafter"/>
</dbReference>
<evidence type="ECO:0000313" key="6">
    <source>
        <dbReference type="EMBL" id="QQO09869.1"/>
    </source>
</evidence>
<evidence type="ECO:0000313" key="7">
    <source>
        <dbReference type="Proteomes" id="UP000595917"/>
    </source>
</evidence>
<gene>
    <name evidence="6" type="ORF">JFL75_02870</name>
</gene>
<dbReference type="SUPFAM" id="SSF111369">
    <property type="entry name" value="HlyD-like secretion proteins"/>
    <property type="match status" value="1"/>
</dbReference>
<dbReference type="Pfam" id="PF25989">
    <property type="entry name" value="YknX_C"/>
    <property type="match status" value="1"/>
</dbReference>
<name>A0A7T7XP03_9SPIR</name>
<feature type="domain" description="CusB-like beta-barrel" evidence="4">
    <location>
        <begin position="151"/>
        <end position="225"/>
    </location>
</feature>
<evidence type="ECO:0000256" key="1">
    <source>
        <dbReference type="ARBA" id="ARBA00009477"/>
    </source>
</evidence>
<dbReference type="NCBIfam" id="TIGR01730">
    <property type="entry name" value="RND_mfp"/>
    <property type="match status" value="1"/>
</dbReference>
<dbReference type="KEGG" id="bhc:JFL75_02870"/>
<feature type="domain" description="Multidrug resistance protein MdtA-like barrel-sandwich hybrid" evidence="3">
    <location>
        <begin position="70"/>
        <end position="142"/>
    </location>
</feature>
<dbReference type="InterPro" id="IPR006143">
    <property type="entry name" value="RND_pump_MFP"/>
</dbReference>
<keyword evidence="2" id="KW-0732">Signal</keyword>
<feature type="signal peptide" evidence="2">
    <location>
        <begin position="1"/>
        <end position="26"/>
    </location>
</feature>
<dbReference type="PANTHER" id="PTHR30469:SF38">
    <property type="entry name" value="HLYD FAMILY SECRETION PROTEIN"/>
    <property type="match status" value="1"/>
</dbReference>
<proteinExistence type="inferred from homology"/>
<dbReference type="InterPro" id="IPR058792">
    <property type="entry name" value="Beta-barrel_RND_2"/>
</dbReference>
<feature type="domain" description="YknX-like C-terminal permuted SH3-like" evidence="5">
    <location>
        <begin position="230"/>
        <end position="299"/>
    </location>
</feature>